<dbReference type="EMBL" id="BGPR01001354">
    <property type="protein sequence ID" value="GBM51908.1"/>
    <property type="molecule type" value="Genomic_DNA"/>
</dbReference>
<gene>
    <name evidence="2" type="ORF">AVEN_186192_1</name>
</gene>
<accession>A0A4Y2GH88</accession>
<sequence>MLDDYDAVPTKRHFHTSNPEEELNSEHILRLTRRATALLDIRIGDIHGRVCAGTGATRSITDELMLKLLREPGVDFQKMEV</sequence>
<comment type="caution">
    <text evidence="2">The sequence shown here is derived from an EMBL/GenBank/DDBJ whole genome shotgun (WGS) entry which is preliminary data.</text>
</comment>
<keyword evidence="3" id="KW-1185">Reference proteome</keyword>
<dbReference type="OrthoDB" id="425619at2759"/>
<name>A0A4Y2GH88_ARAVE</name>
<evidence type="ECO:0000256" key="1">
    <source>
        <dbReference type="SAM" id="MobiDB-lite"/>
    </source>
</evidence>
<dbReference type="Proteomes" id="UP000499080">
    <property type="component" value="Unassembled WGS sequence"/>
</dbReference>
<evidence type="ECO:0000313" key="3">
    <source>
        <dbReference type="Proteomes" id="UP000499080"/>
    </source>
</evidence>
<feature type="region of interest" description="Disordered" evidence="1">
    <location>
        <begin position="1"/>
        <end position="23"/>
    </location>
</feature>
<protein>
    <submittedName>
        <fullName evidence="2">Uncharacterized protein</fullName>
    </submittedName>
</protein>
<dbReference type="AlphaFoldDB" id="A0A4Y2GH88"/>
<proteinExistence type="predicted"/>
<organism evidence="2 3">
    <name type="scientific">Araneus ventricosus</name>
    <name type="common">Orbweaver spider</name>
    <name type="synonym">Epeira ventricosa</name>
    <dbReference type="NCBI Taxonomy" id="182803"/>
    <lineage>
        <taxon>Eukaryota</taxon>
        <taxon>Metazoa</taxon>
        <taxon>Ecdysozoa</taxon>
        <taxon>Arthropoda</taxon>
        <taxon>Chelicerata</taxon>
        <taxon>Arachnida</taxon>
        <taxon>Araneae</taxon>
        <taxon>Araneomorphae</taxon>
        <taxon>Entelegynae</taxon>
        <taxon>Araneoidea</taxon>
        <taxon>Araneidae</taxon>
        <taxon>Araneus</taxon>
    </lineage>
</organism>
<reference evidence="2 3" key="1">
    <citation type="journal article" date="2019" name="Sci. Rep.">
        <title>Orb-weaving spider Araneus ventricosus genome elucidates the spidroin gene catalogue.</title>
        <authorList>
            <person name="Kono N."/>
            <person name="Nakamura H."/>
            <person name="Ohtoshi R."/>
            <person name="Moran D.A.P."/>
            <person name="Shinohara A."/>
            <person name="Yoshida Y."/>
            <person name="Fujiwara M."/>
            <person name="Mori M."/>
            <person name="Tomita M."/>
            <person name="Arakawa K."/>
        </authorList>
    </citation>
    <scope>NUCLEOTIDE SEQUENCE [LARGE SCALE GENOMIC DNA]</scope>
</reference>
<evidence type="ECO:0000313" key="2">
    <source>
        <dbReference type="EMBL" id="GBM51908.1"/>
    </source>
</evidence>